<protein>
    <submittedName>
        <fullName evidence="1">Uncharacterized protein</fullName>
    </submittedName>
</protein>
<sequence>IDIGADHPNLYFYTHVLKNTNNPVLDALNLLPTNIDDSSMHKELPKRLFYFDSENTCHVAVETLCKCLPDHL</sequence>
<feature type="non-terminal residue" evidence="1">
    <location>
        <position position="1"/>
    </location>
</feature>
<dbReference type="AlphaFoldDB" id="A0A6A4I980"/>
<reference evidence="1" key="1">
    <citation type="journal article" date="2019" name="Environ. Microbiol.">
        <title>Fungal ecological strategies reflected in gene transcription - a case study of two litter decomposers.</title>
        <authorList>
            <person name="Barbi F."/>
            <person name="Kohler A."/>
            <person name="Barry K."/>
            <person name="Baskaran P."/>
            <person name="Daum C."/>
            <person name="Fauchery L."/>
            <person name="Ihrmark K."/>
            <person name="Kuo A."/>
            <person name="LaButti K."/>
            <person name="Lipzen A."/>
            <person name="Morin E."/>
            <person name="Grigoriev I.V."/>
            <person name="Henrissat B."/>
            <person name="Lindahl B."/>
            <person name="Martin F."/>
        </authorList>
    </citation>
    <scope>NUCLEOTIDE SEQUENCE</scope>
    <source>
        <strain evidence="1">JB14</strain>
    </source>
</reference>
<name>A0A6A4I980_9AGAR</name>
<evidence type="ECO:0000313" key="2">
    <source>
        <dbReference type="Proteomes" id="UP000799118"/>
    </source>
</evidence>
<accession>A0A6A4I980</accession>
<keyword evidence="2" id="KW-1185">Reference proteome</keyword>
<gene>
    <name evidence="1" type="ORF">BT96DRAFT_809816</name>
</gene>
<evidence type="ECO:0000313" key="1">
    <source>
        <dbReference type="EMBL" id="KAE9407166.1"/>
    </source>
</evidence>
<proteinExistence type="predicted"/>
<dbReference type="Proteomes" id="UP000799118">
    <property type="component" value="Unassembled WGS sequence"/>
</dbReference>
<organism evidence="1 2">
    <name type="scientific">Gymnopus androsaceus JB14</name>
    <dbReference type="NCBI Taxonomy" id="1447944"/>
    <lineage>
        <taxon>Eukaryota</taxon>
        <taxon>Fungi</taxon>
        <taxon>Dikarya</taxon>
        <taxon>Basidiomycota</taxon>
        <taxon>Agaricomycotina</taxon>
        <taxon>Agaricomycetes</taxon>
        <taxon>Agaricomycetidae</taxon>
        <taxon>Agaricales</taxon>
        <taxon>Marasmiineae</taxon>
        <taxon>Omphalotaceae</taxon>
        <taxon>Gymnopus</taxon>
    </lineage>
</organism>
<dbReference type="OrthoDB" id="5409596at2759"/>
<dbReference type="EMBL" id="ML769397">
    <property type="protein sequence ID" value="KAE9407166.1"/>
    <property type="molecule type" value="Genomic_DNA"/>
</dbReference>